<comment type="similarity">
    <text evidence="1">Belongs to the 'GDXG' lipolytic enzyme family.</text>
</comment>
<dbReference type="GeneID" id="17275348"/>
<dbReference type="Gene3D" id="3.40.50.1820">
    <property type="entry name" value="alpha/beta hydrolase"/>
    <property type="match status" value="1"/>
</dbReference>
<dbReference type="InterPro" id="IPR002168">
    <property type="entry name" value="Lipase_GDXG_HIS_AS"/>
</dbReference>
<dbReference type="Pfam" id="PF07859">
    <property type="entry name" value="Abhydrolase_3"/>
    <property type="match status" value="1"/>
</dbReference>
<evidence type="ECO:0000313" key="5">
    <source>
        <dbReference type="Proteomes" id="UP000013827"/>
    </source>
</evidence>
<dbReference type="InterPro" id="IPR013094">
    <property type="entry name" value="AB_hydrolase_3"/>
</dbReference>
<reference evidence="4" key="2">
    <citation type="submission" date="2024-10" db="UniProtKB">
        <authorList>
            <consortium name="EnsemblProtists"/>
        </authorList>
    </citation>
    <scope>IDENTIFICATION</scope>
</reference>
<dbReference type="Proteomes" id="UP000013827">
    <property type="component" value="Unassembled WGS sequence"/>
</dbReference>
<keyword evidence="5" id="KW-1185">Reference proteome</keyword>
<name>A0A0D3K2T9_EMIH1</name>
<keyword evidence="2" id="KW-0378">Hydrolase</keyword>
<proteinExistence type="inferred from homology"/>
<evidence type="ECO:0000259" key="3">
    <source>
        <dbReference type="Pfam" id="PF07859"/>
    </source>
</evidence>
<dbReference type="InterPro" id="IPR029058">
    <property type="entry name" value="AB_hydrolase_fold"/>
</dbReference>
<dbReference type="PROSITE" id="PS01173">
    <property type="entry name" value="LIPASE_GDXG_HIS"/>
    <property type="match status" value="1"/>
</dbReference>
<evidence type="ECO:0000313" key="4">
    <source>
        <dbReference type="EnsemblProtists" id="EOD30074"/>
    </source>
</evidence>
<evidence type="ECO:0000256" key="1">
    <source>
        <dbReference type="ARBA" id="ARBA00010515"/>
    </source>
</evidence>
<feature type="domain" description="Alpha/beta hydrolase fold-3" evidence="3">
    <location>
        <begin position="199"/>
        <end position="350"/>
    </location>
</feature>
<dbReference type="AlphaFoldDB" id="A0A0D3K2T9"/>
<dbReference type="RefSeq" id="XP_005782503.1">
    <property type="nucleotide sequence ID" value="XM_005782446.1"/>
</dbReference>
<dbReference type="GO" id="GO:0016787">
    <property type="term" value="F:hydrolase activity"/>
    <property type="evidence" value="ECO:0007669"/>
    <property type="project" value="UniProtKB-KW"/>
</dbReference>
<dbReference type="EnsemblProtists" id="EOD30074">
    <property type="protein sequence ID" value="EOD30074"/>
    <property type="gene ID" value="EMIHUDRAFT_203525"/>
</dbReference>
<dbReference type="KEGG" id="ehx:EMIHUDRAFT_203525"/>
<organism evidence="4 5">
    <name type="scientific">Emiliania huxleyi (strain CCMP1516)</name>
    <dbReference type="NCBI Taxonomy" id="280463"/>
    <lineage>
        <taxon>Eukaryota</taxon>
        <taxon>Haptista</taxon>
        <taxon>Haptophyta</taxon>
        <taxon>Prymnesiophyceae</taxon>
        <taxon>Isochrysidales</taxon>
        <taxon>Noelaerhabdaceae</taxon>
        <taxon>Emiliania</taxon>
    </lineage>
</organism>
<accession>A0A0D3K2T9</accession>
<evidence type="ECO:0000256" key="2">
    <source>
        <dbReference type="ARBA" id="ARBA00022801"/>
    </source>
</evidence>
<dbReference type="PaxDb" id="2903-EOD30074"/>
<dbReference type="STRING" id="2903.R1F9Z6"/>
<dbReference type="PANTHER" id="PTHR48081">
    <property type="entry name" value="AB HYDROLASE SUPERFAMILY PROTEIN C4A8.06C"/>
    <property type="match status" value="1"/>
</dbReference>
<dbReference type="PANTHER" id="PTHR48081:SF8">
    <property type="entry name" value="ALPHA_BETA HYDROLASE FOLD-3 DOMAIN-CONTAINING PROTEIN-RELATED"/>
    <property type="match status" value="1"/>
</dbReference>
<reference evidence="5" key="1">
    <citation type="journal article" date="2013" name="Nature">
        <title>Pan genome of the phytoplankton Emiliania underpins its global distribution.</title>
        <authorList>
            <person name="Read B.A."/>
            <person name="Kegel J."/>
            <person name="Klute M.J."/>
            <person name="Kuo A."/>
            <person name="Lefebvre S.C."/>
            <person name="Maumus F."/>
            <person name="Mayer C."/>
            <person name="Miller J."/>
            <person name="Monier A."/>
            <person name="Salamov A."/>
            <person name="Young J."/>
            <person name="Aguilar M."/>
            <person name="Claverie J.M."/>
            <person name="Frickenhaus S."/>
            <person name="Gonzalez K."/>
            <person name="Herman E.K."/>
            <person name="Lin Y.C."/>
            <person name="Napier J."/>
            <person name="Ogata H."/>
            <person name="Sarno A.F."/>
            <person name="Shmutz J."/>
            <person name="Schroeder D."/>
            <person name="de Vargas C."/>
            <person name="Verret F."/>
            <person name="von Dassow P."/>
            <person name="Valentin K."/>
            <person name="Van de Peer Y."/>
            <person name="Wheeler G."/>
            <person name="Dacks J.B."/>
            <person name="Delwiche C.F."/>
            <person name="Dyhrman S.T."/>
            <person name="Glockner G."/>
            <person name="John U."/>
            <person name="Richards T."/>
            <person name="Worden A.Z."/>
            <person name="Zhang X."/>
            <person name="Grigoriev I.V."/>
            <person name="Allen A.E."/>
            <person name="Bidle K."/>
            <person name="Borodovsky M."/>
            <person name="Bowler C."/>
            <person name="Brownlee C."/>
            <person name="Cock J.M."/>
            <person name="Elias M."/>
            <person name="Gladyshev V.N."/>
            <person name="Groth M."/>
            <person name="Guda C."/>
            <person name="Hadaegh A."/>
            <person name="Iglesias-Rodriguez M.D."/>
            <person name="Jenkins J."/>
            <person name="Jones B.M."/>
            <person name="Lawson T."/>
            <person name="Leese F."/>
            <person name="Lindquist E."/>
            <person name="Lobanov A."/>
            <person name="Lomsadze A."/>
            <person name="Malik S.B."/>
            <person name="Marsh M.E."/>
            <person name="Mackinder L."/>
            <person name="Mock T."/>
            <person name="Mueller-Roeber B."/>
            <person name="Pagarete A."/>
            <person name="Parker M."/>
            <person name="Probert I."/>
            <person name="Quesneville H."/>
            <person name="Raines C."/>
            <person name="Rensing S.A."/>
            <person name="Riano-Pachon D.M."/>
            <person name="Richier S."/>
            <person name="Rokitta S."/>
            <person name="Shiraiwa Y."/>
            <person name="Soanes D.M."/>
            <person name="van der Giezen M."/>
            <person name="Wahlund T.M."/>
            <person name="Williams B."/>
            <person name="Wilson W."/>
            <person name="Wolfe G."/>
            <person name="Wurch L.L."/>
        </authorList>
    </citation>
    <scope>NUCLEOTIDE SEQUENCE</scope>
</reference>
<dbReference type="SUPFAM" id="SSF53474">
    <property type="entry name" value="alpha/beta-Hydrolases"/>
    <property type="match status" value="1"/>
</dbReference>
<dbReference type="InterPro" id="IPR050300">
    <property type="entry name" value="GDXG_lipolytic_enzyme"/>
</dbReference>
<dbReference type="HOGENOM" id="CLU_648026_0_0_1"/>
<protein>
    <recommendedName>
        <fullName evidence="3">Alpha/beta hydrolase fold-3 domain-containing protein</fullName>
    </recommendedName>
</protein>
<sequence length="424" mass="45071">MESPQSDDALIMTIPSPPRSTLDDGCCLQTVGVAEGLLACLGVPLCLLPAALCRSGCCMASPPEGSNRRMEMTMSIGRIVARYGLGAIRINRATIQLIRFCLDVPLGYPRCCQPPICSCANWVDAVHMDADIAAGVPPLEDERVPIILYLHGGGYVFCTLHSHRDFMSRIVHHTGATPVLRLACGGTRRCLMRWFAALATFPVPVNDCLAAYRWLVEAQAVAPKRIAGGALTISTAAAARDQGLPMPAGLLALSPWSDLADNDSSPSWRSQRDFLPPALVQQMARAYAGAASEMEASACNVDLHGFPRTLIVSGESEIFYSQICRLQHKLERAGVEVTHHHAPSMGHVFVVLGLPFGCPAAAKAMDAMATHVAETTNLPPICAGPGETSGPFLGAAAQELGAASVPELRVDNLDGRVIDAKFGL</sequence>